<feature type="domain" description="BPL/LPL catalytic" evidence="1">
    <location>
        <begin position="32"/>
        <end position="242"/>
    </location>
</feature>
<keyword evidence="2" id="KW-0436">Ligase</keyword>
<dbReference type="GO" id="GO:0140096">
    <property type="term" value="F:catalytic activity, acting on a protein"/>
    <property type="evidence" value="ECO:0007669"/>
    <property type="project" value="UniProtKB-ARBA"/>
</dbReference>
<dbReference type="InterPro" id="IPR045864">
    <property type="entry name" value="aa-tRNA-synth_II/BPL/LPL"/>
</dbReference>
<comment type="caution">
    <text evidence="2">The sequence shown here is derived from an EMBL/GenBank/DDBJ whole genome shotgun (WGS) entry which is preliminary data.</text>
</comment>
<dbReference type="Proteomes" id="UP000676456">
    <property type="component" value="Unassembled WGS sequence"/>
</dbReference>
<organism evidence="2 3">
    <name type="scientific">Lederbergia citrea</name>
    <dbReference type="NCBI Taxonomy" id="2833581"/>
    <lineage>
        <taxon>Bacteria</taxon>
        <taxon>Bacillati</taxon>
        <taxon>Bacillota</taxon>
        <taxon>Bacilli</taxon>
        <taxon>Bacillales</taxon>
        <taxon>Bacillaceae</taxon>
        <taxon>Lederbergia</taxon>
    </lineage>
</organism>
<dbReference type="SUPFAM" id="SSF55681">
    <property type="entry name" value="Class II aaRS and biotin synthetases"/>
    <property type="match status" value="1"/>
</dbReference>
<evidence type="ECO:0000313" key="2">
    <source>
        <dbReference type="EMBL" id="MBS4223972.1"/>
    </source>
</evidence>
<dbReference type="RefSeq" id="WP_213099031.1">
    <property type="nucleotide sequence ID" value="NZ_JAGYPK010000003.1"/>
</dbReference>
<dbReference type="InterPro" id="IPR004143">
    <property type="entry name" value="BPL_LPL_catalytic"/>
</dbReference>
<keyword evidence="3" id="KW-1185">Reference proteome</keyword>
<dbReference type="EMBL" id="JAGYPN010000003">
    <property type="protein sequence ID" value="MBS4223972.1"/>
    <property type="molecule type" value="Genomic_DNA"/>
</dbReference>
<dbReference type="Gene3D" id="3.30.930.10">
    <property type="entry name" value="Bira Bifunctional Protein, Domain 2"/>
    <property type="match status" value="1"/>
</dbReference>
<dbReference type="Pfam" id="PF21948">
    <property type="entry name" value="LplA-B_cat"/>
    <property type="match status" value="1"/>
</dbReference>
<sequence>MKDKWGLLHTGYNDAAVNMALDEKLLDWHSEGKISPVLRFYGWSKPTLSVGHFQRVDRTIDFNAVEKYQCQFVRRLTGGSAVLHDDELTYSLVVSEQKPYISDSIREAYFTLSKGIMAGFKELGIAVDYSIPEEHFKKNATAVCFERPSDYEMLVDGKKISGHAQTRKKGVLLQHGSLPFSIDEQMLFDLFNFSSEEIRQKQRSTFSEKAISMNDVSSEKITYEIATKAFTKGFENGLNLELVPLKLTDSQWAEVHELAEAKYRSDEWNFKDRKKVLS</sequence>
<dbReference type="GO" id="GO:0016740">
    <property type="term" value="F:transferase activity"/>
    <property type="evidence" value="ECO:0007669"/>
    <property type="project" value="UniProtKB-ARBA"/>
</dbReference>
<evidence type="ECO:0000313" key="3">
    <source>
        <dbReference type="Proteomes" id="UP000676456"/>
    </source>
</evidence>
<name>A0A942UQ20_9BACI</name>
<dbReference type="InterPro" id="IPR050664">
    <property type="entry name" value="Octanoyltrans_LipM/LipL"/>
</dbReference>
<accession>A0A942UQ20</accession>
<dbReference type="PANTHER" id="PTHR43679">
    <property type="entry name" value="OCTANOYLTRANSFERASE LIPM-RELATED"/>
    <property type="match status" value="1"/>
</dbReference>
<dbReference type="PANTHER" id="PTHR43679:SF2">
    <property type="entry name" value="OCTANOYL-[GCVH]:PROTEIN N-OCTANOYLTRANSFERASE"/>
    <property type="match status" value="1"/>
</dbReference>
<gene>
    <name evidence="2" type="ORF">KHA91_14610</name>
</gene>
<proteinExistence type="predicted"/>
<evidence type="ECO:0000259" key="1">
    <source>
        <dbReference type="PROSITE" id="PS51733"/>
    </source>
</evidence>
<dbReference type="GO" id="GO:0009249">
    <property type="term" value="P:protein lipoylation"/>
    <property type="evidence" value="ECO:0007669"/>
    <property type="project" value="UniProtKB-ARBA"/>
</dbReference>
<protein>
    <submittedName>
        <fullName evidence="2">Lipoate--protein ligase family protein</fullName>
    </submittedName>
</protein>
<dbReference type="PROSITE" id="PS51733">
    <property type="entry name" value="BPL_LPL_CATALYTIC"/>
    <property type="match status" value="1"/>
</dbReference>
<dbReference type="GO" id="GO:0016874">
    <property type="term" value="F:ligase activity"/>
    <property type="evidence" value="ECO:0007669"/>
    <property type="project" value="UniProtKB-KW"/>
</dbReference>
<dbReference type="AlphaFoldDB" id="A0A942UQ20"/>
<reference evidence="2 3" key="1">
    <citation type="submission" date="2021-05" db="EMBL/GenBank/DDBJ databases">
        <title>Novel Bacillus species.</title>
        <authorList>
            <person name="Liu G."/>
        </authorList>
    </citation>
    <scope>NUCLEOTIDE SEQUENCE [LARGE SCALE GENOMIC DNA]</scope>
    <source>
        <strain evidence="2 3">FJAT-49682</strain>
    </source>
</reference>
<dbReference type="CDD" id="cd16443">
    <property type="entry name" value="LplA"/>
    <property type="match status" value="1"/>
</dbReference>